<proteinExistence type="predicted"/>
<organism evidence="2 3">
    <name type="scientific">Paractinoplanes bogorensis</name>
    <dbReference type="NCBI Taxonomy" id="1610840"/>
    <lineage>
        <taxon>Bacteria</taxon>
        <taxon>Bacillati</taxon>
        <taxon>Actinomycetota</taxon>
        <taxon>Actinomycetes</taxon>
        <taxon>Micromonosporales</taxon>
        <taxon>Micromonosporaceae</taxon>
        <taxon>Paractinoplanes</taxon>
    </lineage>
</organism>
<comment type="caution">
    <text evidence="2">The sequence shown here is derived from an EMBL/GenBank/DDBJ whole genome shotgun (WGS) entry which is preliminary data.</text>
</comment>
<evidence type="ECO:0000313" key="3">
    <source>
        <dbReference type="Proteomes" id="UP001519654"/>
    </source>
</evidence>
<dbReference type="EMBL" id="JAHKKG010000007">
    <property type="protein sequence ID" value="MBU2666856.1"/>
    <property type="molecule type" value="Genomic_DNA"/>
</dbReference>
<protein>
    <recommendedName>
        <fullName evidence="4">PD-(D/E)XK nuclease superfamily protein</fullName>
    </recommendedName>
</protein>
<keyword evidence="3" id="KW-1185">Reference proteome</keyword>
<evidence type="ECO:0000256" key="1">
    <source>
        <dbReference type="SAM" id="MobiDB-lite"/>
    </source>
</evidence>
<feature type="region of interest" description="Disordered" evidence="1">
    <location>
        <begin position="358"/>
        <end position="400"/>
    </location>
</feature>
<reference evidence="2 3" key="1">
    <citation type="submission" date="2021-06" db="EMBL/GenBank/DDBJ databases">
        <title>Actinoplanes lichenicola sp. nov., and Actinoplanes ovalisporus sp. nov., isolated from lichen in Thailand.</title>
        <authorList>
            <person name="Saeng-In P."/>
            <person name="Kanchanasin P."/>
            <person name="Yuki M."/>
            <person name="Kudo T."/>
            <person name="Ohkuma M."/>
            <person name="Phongsopitanun W."/>
            <person name="Tanasupawat S."/>
        </authorList>
    </citation>
    <scope>NUCLEOTIDE SEQUENCE [LARGE SCALE GENOMIC DNA]</scope>
    <source>
        <strain evidence="2 3">NBRC 110975</strain>
    </source>
</reference>
<name>A0ABS5YU49_9ACTN</name>
<dbReference type="RefSeq" id="WP_215790764.1">
    <property type="nucleotide sequence ID" value="NZ_JAHKKG010000007.1"/>
</dbReference>
<dbReference type="Proteomes" id="UP001519654">
    <property type="component" value="Unassembled WGS sequence"/>
</dbReference>
<gene>
    <name evidence="2" type="ORF">KOI35_25420</name>
</gene>
<accession>A0ABS5YU49</accession>
<sequence>MEDAVAYRALRYLLRSQRHPENAANDTLMALLSDDHALRVAFLAAVGRLGRRDLSACHIQRESHTVDAGTGKPSRRDFLLSQGTLPSAIIETKIDSSLTSGDQAARYFDQLAGGGLLMLVTRKPLVAALAAGASAQLNVPLEQVDGIHRGRRDGRDVLVLSWSRLLEDVSGPDGRKFGELAAFEAAVEGVSDFVPFGADVNDVSAGRTVRQAARVGELMVEEIRRRLGQPDNSIRIDRVSTPWNRGSSVWTKVTIREHQLWVGYSARQWAVTPGDPDNARAGNDPARLPSPFWVGRFHESVRGRQHDPAVVAARRERLDRLGVARPLEVLLGVSERAVVDHLVEEALEHIRAISDGLHADPDLAADGPGAEVDEDPELAADGPGTDVDEDPDAGAAGESN</sequence>
<evidence type="ECO:0008006" key="4">
    <source>
        <dbReference type="Google" id="ProtNLM"/>
    </source>
</evidence>
<evidence type="ECO:0000313" key="2">
    <source>
        <dbReference type="EMBL" id="MBU2666856.1"/>
    </source>
</evidence>